<proteinExistence type="predicted"/>
<protein>
    <submittedName>
        <fullName evidence="2">Uncharacterized protein</fullName>
    </submittedName>
</protein>
<reference evidence="2" key="1">
    <citation type="submission" date="2019-08" db="EMBL/GenBank/DDBJ databases">
        <authorList>
            <person name="Kucharzyk K."/>
            <person name="Murdoch R.W."/>
            <person name="Higgins S."/>
            <person name="Loffler F."/>
        </authorList>
    </citation>
    <scope>NUCLEOTIDE SEQUENCE</scope>
</reference>
<gene>
    <name evidence="2" type="ORF">SDC9_191613</name>
</gene>
<name>A0A645HZY6_9ZZZZ</name>
<dbReference type="EMBL" id="VSSQ01102868">
    <property type="protein sequence ID" value="MPN44052.1"/>
    <property type="molecule type" value="Genomic_DNA"/>
</dbReference>
<evidence type="ECO:0000313" key="2">
    <source>
        <dbReference type="EMBL" id="MPN44052.1"/>
    </source>
</evidence>
<dbReference type="AlphaFoldDB" id="A0A645HZY6"/>
<sequence>MITQTQLNLVKEYASLFFSLEEISMIAAIDIEELRREVNFGHSALNNAYWIGKLEGQVELRKQVKDWAKKGSSSAEQQLLVWSQKQQESENG</sequence>
<evidence type="ECO:0000256" key="1">
    <source>
        <dbReference type="SAM" id="MobiDB-lite"/>
    </source>
</evidence>
<accession>A0A645HZY6</accession>
<organism evidence="2">
    <name type="scientific">bioreactor metagenome</name>
    <dbReference type="NCBI Taxonomy" id="1076179"/>
    <lineage>
        <taxon>unclassified sequences</taxon>
        <taxon>metagenomes</taxon>
        <taxon>ecological metagenomes</taxon>
    </lineage>
</organism>
<comment type="caution">
    <text evidence="2">The sequence shown here is derived from an EMBL/GenBank/DDBJ whole genome shotgun (WGS) entry which is preliminary data.</text>
</comment>
<feature type="region of interest" description="Disordered" evidence="1">
    <location>
        <begin position="72"/>
        <end position="92"/>
    </location>
</feature>